<evidence type="ECO:0000313" key="3">
    <source>
        <dbReference type="Proteomes" id="UP000624244"/>
    </source>
</evidence>
<gene>
    <name evidence="2" type="ORF">GGP41_006253</name>
</gene>
<feature type="region of interest" description="Disordered" evidence="1">
    <location>
        <begin position="124"/>
        <end position="153"/>
    </location>
</feature>
<dbReference type="Proteomes" id="UP000624244">
    <property type="component" value="Unassembled WGS sequence"/>
</dbReference>
<dbReference type="AlphaFoldDB" id="A0A8H5ZHN6"/>
<sequence length="204" mass="22585">MHPTKPYYPTAEEKVSSITVMHTLPFAKRSRNRVSRSQTRHRYAAAEVRDWGSRRARAVRLSFVASCASFCVPASRTTPSSYRLERQNNPSQKHSRTPLRLSRPYGISLSIYLVDVSSARFSTHTTQPDSAHYLSSAKRPSAGGGSSAFDSRRPRKGLARPFLALRFNDAGQARSLCPFSTGLVLSLGASRLRVLAVSGRTAMR</sequence>
<organism evidence="2 3">
    <name type="scientific">Cochliobolus sativus</name>
    <name type="common">Common root rot and spot blotch fungus</name>
    <name type="synonym">Bipolaris sorokiniana</name>
    <dbReference type="NCBI Taxonomy" id="45130"/>
    <lineage>
        <taxon>Eukaryota</taxon>
        <taxon>Fungi</taxon>
        <taxon>Dikarya</taxon>
        <taxon>Ascomycota</taxon>
        <taxon>Pezizomycotina</taxon>
        <taxon>Dothideomycetes</taxon>
        <taxon>Pleosporomycetidae</taxon>
        <taxon>Pleosporales</taxon>
        <taxon>Pleosporineae</taxon>
        <taxon>Pleosporaceae</taxon>
        <taxon>Bipolaris</taxon>
    </lineage>
</organism>
<feature type="region of interest" description="Disordered" evidence="1">
    <location>
        <begin position="79"/>
        <end position="99"/>
    </location>
</feature>
<proteinExistence type="predicted"/>
<reference evidence="2" key="1">
    <citation type="submission" date="2019-11" db="EMBL/GenBank/DDBJ databases">
        <title>Bipolaris sorokiniana Genome sequencing.</title>
        <authorList>
            <person name="Wang H."/>
        </authorList>
    </citation>
    <scope>NUCLEOTIDE SEQUENCE</scope>
</reference>
<feature type="compositionally biased region" description="Polar residues" evidence="1">
    <location>
        <begin position="79"/>
        <end position="92"/>
    </location>
</feature>
<accession>A0A8H5ZHN6</accession>
<name>A0A8H5ZHN6_COCSA</name>
<evidence type="ECO:0000256" key="1">
    <source>
        <dbReference type="SAM" id="MobiDB-lite"/>
    </source>
</evidence>
<evidence type="ECO:0000313" key="2">
    <source>
        <dbReference type="EMBL" id="KAF5849385.1"/>
    </source>
</evidence>
<protein>
    <submittedName>
        <fullName evidence="2">Uncharacterized protein</fullName>
    </submittedName>
</protein>
<comment type="caution">
    <text evidence="2">The sequence shown here is derived from an EMBL/GenBank/DDBJ whole genome shotgun (WGS) entry which is preliminary data.</text>
</comment>
<dbReference type="EMBL" id="WNKQ01000009">
    <property type="protein sequence ID" value="KAF5849385.1"/>
    <property type="molecule type" value="Genomic_DNA"/>
</dbReference>